<dbReference type="InterPro" id="IPR018828">
    <property type="entry name" value="RRG7"/>
</dbReference>
<dbReference type="EMBL" id="ML991771">
    <property type="protein sequence ID" value="KAF2239832.1"/>
    <property type="molecule type" value="Genomic_DNA"/>
</dbReference>
<evidence type="ECO:0000313" key="3">
    <source>
        <dbReference type="EMBL" id="KAF2239832.1"/>
    </source>
</evidence>
<reference evidence="3" key="1">
    <citation type="journal article" date="2020" name="Stud. Mycol.">
        <title>101 Dothideomycetes genomes: a test case for predicting lifestyles and emergence of pathogens.</title>
        <authorList>
            <person name="Haridas S."/>
            <person name="Albert R."/>
            <person name="Binder M."/>
            <person name="Bloem J."/>
            <person name="Labutti K."/>
            <person name="Salamov A."/>
            <person name="Andreopoulos B."/>
            <person name="Baker S."/>
            <person name="Barry K."/>
            <person name="Bills G."/>
            <person name="Bluhm B."/>
            <person name="Cannon C."/>
            <person name="Castanera R."/>
            <person name="Culley D."/>
            <person name="Daum C."/>
            <person name="Ezra D."/>
            <person name="Gonzalez J."/>
            <person name="Henrissat B."/>
            <person name="Kuo A."/>
            <person name="Liang C."/>
            <person name="Lipzen A."/>
            <person name="Lutzoni F."/>
            <person name="Magnuson J."/>
            <person name="Mondo S."/>
            <person name="Nolan M."/>
            <person name="Ohm R."/>
            <person name="Pangilinan J."/>
            <person name="Park H.-J."/>
            <person name="Ramirez L."/>
            <person name="Alfaro M."/>
            <person name="Sun H."/>
            <person name="Tritt A."/>
            <person name="Yoshinaga Y."/>
            <person name="Zwiers L.-H."/>
            <person name="Turgeon B."/>
            <person name="Goodwin S."/>
            <person name="Spatafora J."/>
            <person name="Crous P."/>
            <person name="Grigoriev I."/>
        </authorList>
    </citation>
    <scope>NUCLEOTIDE SEQUENCE</scope>
    <source>
        <strain evidence="3">Tuck. ex Michener</strain>
    </source>
</reference>
<dbReference type="Proteomes" id="UP000800092">
    <property type="component" value="Unassembled WGS sequence"/>
</dbReference>
<name>A0A6A6HPS0_VIRVR</name>
<evidence type="ECO:0000256" key="2">
    <source>
        <dbReference type="ARBA" id="ARBA00023128"/>
    </source>
</evidence>
<protein>
    <submittedName>
        <fullName evidence="3">Uncharacterized protein</fullName>
    </submittedName>
</protein>
<proteinExistence type="predicted"/>
<accession>A0A6A6HPS0</accession>
<comment type="subcellular location">
    <subcellularLocation>
        <location evidence="1">Mitochondrion</location>
    </subcellularLocation>
</comment>
<dbReference type="AlphaFoldDB" id="A0A6A6HPS0"/>
<sequence length="238" mass="26688">MRYGRPFILTCTYRLRAPPSSYSRFKSSSTRNTREGEHKDLRSFEAYVDRTGLNKASTVYRGTKYEYTAVDTLHRFFLNLQRQGGRDDLGIDLLGTWSLPTFIHPVNVLVSCKSNAKVALASWVRELEGAFAGDPRGPNHGRLIGFLVARGEATPGVRDALARSQLPLAFINITLEGNVRQIVWNAHVANMGLERVTPKIWNQELGTGDDIGEERTTVVLMENDQILDKVHGNRTDIS</sequence>
<dbReference type="OrthoDB" id="20734at2759"/>
<evidence type="ECO:0000256" key="1">
    <source>
        <dbReference type="ARBA" id="ARBA00004173"/>
    </source>
</evidence>
<organism evidence="3 4">
    <name type="scientific">Viridothelium virens</name>
    <name type="common">Speckled blister lichen</name>
    <name type="synonym">Trypethelium virens</name>
    <dbReference type="NCBI Taxonomy" id="1048519"/>
    <lineage>
        <taxon>Eukaryota</taxon>
        <taxon>Fungi</taxon>
        <taxon>Dikarya</taxon>
        <taxon>Ascomycota</taxon>
        <taxon>Pezizomycotina</taxon>
        <taxon>Dothideomycetes</taxon>
        <taxon>Dothideomycetes incertae sedis</taxon>
        <taxon>Trypetheliales</taxon>
        <taxon>Trypetheliaceae</taxon>
        <taxon>Viridothelium</taxon>
    </lineage>
</organism>
<dbReference type="PANTHER" id="PTHR28133:SF1">
    <property type="entry name" value="REQUIRED FOR RESPIRATORY GROWTH PROTEIN 7, MITOCHONDRIAL"/>
    <property type="match status" value="1"/>
</dbReference>
<evidence type="ECO:0000313" key="4">
    <source>
        <dbReference type="Proteomes" id="UP000800092"/>
    </source>
</evidence>
<gene>
    <name evidence="3" type="ORF">EV356DRAFT_495626</name>
</gene>
<dbReference type="PANTHER" id="PTHR28133">
    <property type="entry name" value="REQUIRED FOR RESPIRATORY GROWTH PROTEIN 7, MITOCHONDRIAL"/>
    <property type="match status" value="1"/>
</dbReference>
<keyword evidence="2" id="KW-0496">Mitochondrion</keyword>
<keyword evidence="4" id="KW-1185">Reference proteome</keyword>
<dbReference type="Pfam" id="PF10356">
    <property type="entry name" value="RRG7"/>
    <property type="match status" value="2"/>
</dbReference>
<dbReference type="GO" id="GO:0005739">
    <property type="term" value="C:mitochondrion"/>
    <property type="evidence" value="ECO:0007669"/>
    <property type="project" value="UniProtKB-SubCell"/>
</dbReference>